<dbReference type="EMBL" id="JBHSIU010000041">
    <property type="protein sequence ID" value="MFC5002466.1"/>
    <property type="molecule type" value="Genomic_DNA"/>
</dbReference>
<name>A0ABV9W435_9ACTN</name>
<evidence type="ECO:0000313" key="3">
    <source>
        <dbReference type="EMBL" id="MFC5002466.1"/>
    </source>
</evidence>
<dbReference type="InterPro" id="IPR053137">
    <property type="entry name" value="NLR-like"/>
</dbReference>
<dbReference type="SUPFAM" id="SSF48452">
    <property type="entry name" value="TPR-like"/>
    <property type="match status" value="3"/>
</dbReference>
<sequence>MTGSAVPGTGVADHPTTGHGTTARDVYGIVAGSIGSVTVSGRTPVRWPHRVGVVPPIAAGRLRRSADVALDAAFVAGGGAAVVGQVLSGLGGVGKTQLAAGLAHAWWQQQRVELLVWVTATSRTAVLARYAQTATDVTGVEDPDPEQGAERLLAWLASTDRRWLIVLDDLTDPADLRGLWPPVTGSGRTVVTARRRDAALLAGRALINVDLFTPAEAVAYLQGKLGDRPHRLDQAAELAEDLGWLPLALAQAAAYIIDQDLTCADYRRRLTRRRLHAMRPNVLPDDQKTAVADTWALSIDLADAATTGTAGLLLQLAALLDPNGIPAQLFTTTAVTAYCTSRGPVSVDAEDAHDALRALRRLSLVSIAPPADTPAAGHPSDTPATIDAGMVRVHALLQRVVRESTPAEYQHSVAVTAADAIAELWPSHEPDATAAQPLRANTIILHQHTGRHLWTTTEDAHPVLFRTGASLGNTGLVTAARDYYQHLHSIAADHLGPDHPDTLATRYHLAAWRGEAGDLAGAATAFTQLLDDRLRVLGPDHPDTLATRHNLARWRGHAGDPAGAATAFTQLLDDRLRVLGPDHPDTLTTRSNLARWRGEAGDLAGAATAFTQLLDDRLRVLGPDHPDTLATRSNLARWRGEAGDPAGAATAFAQLLDDHLRVLGPDHPETLTTRHYLASWRGHAGDPAGAATAFEQLLDDSLRVLGPDHWATLNTRHNLAYWWGHAGDPAGAAKAFERLLDDYVRVLGPDHPETLTTRHNLADWREKAGNPAGAATSSSRACRHSPD</sequence>
<protein>
    <submittedName>
        <fullName evidence="3">FxSxx-COOH system tetratricopeptide repeat protein</fullName>
    </submittedName>
</protein>
<proteinExistence type="predicted"/>
<reference evidence="4" key="1">
    <citation type="journal article" date="2019" name="Int. J. Syst. Evol. Microbiol.">
        <title>The Global Catalogue of Microorganisms (GCM) 10K type strain sequencing project: providing services to taxonomists for standard genome sequencing and annotation.</title>
        <authorList>
            <consortium name="The Broad Institute Genomics Platform"/>
            <consortium name="The Broad Institute Genome Sequencing Center for Infectious Disease"/>
            <person name="Wu L."/>
            <person name="Ma J."/>
        </authorList>
    </citation>
    <scope>NUCLEOTIDE SEQUENCE [LARGE SCALE GENOMIC DNA]</scope>
    <source>
        <strain evidence="4">CGMCC 4.7152</strain>
    </source>
</reference>
<keyword evidence="4" id="KW-1185">Reference proteome</keyword>
<dbReference type="SUPFAM" id="SSF52540">
    <property type="entry name" value="P-loop containing nucleoside triphosphate hydrolases"/>
    <property type="match status" value="1"/>
</dbReference>
<dbReference type="RefSeq" id="WP_380120530.1">
    <property type="nucleotide sequence ID" value="NZ_JBHSIU010000041.1"/>
</dbReference>
<dbReference type="Proteomes" id="UP001595912">
    <property type="component" value="Unassembled WGS sequence"/>
</dbReference>
<dbReference type="InterPro" id="IPR011990">
    <property type="entry name" value="TPR-like_helical_dom_sf"/>
</dbReference>
<evidence type="ECO:0000259" key="2">
    <source>
        <dbReference type="Pfam" id="PF00931"/>
    </source>
</evidence>
<evidence type="ECO:0000256" key="1">
    <source>
        <dbReference type="SAM" id="MobiDB-lite"/>
    </source>
</evidence>
<dbReference type="Pfam" id="PF13374">
    <property type="entry name" value="TPR_10"/>
    <property type="match status" value="6"/>
</dbReference>
<dbReference type="PANTHER" id="PTHR46082">
    <property type="entry name" value="ATP/GTP-BINDING PROTEIN-RELATED"/>
    <property type="match status" value="1"/>
</dbReference>
<dbReference type="InterPro" id="IPR027417">
    <property type="entry name" value="P-loop_NTPase"/>
</dbReference>
<organism evidence="3 4">
    <name type="scientific">Dactylosporangium cerinum</name>
    <dbReference type="NCBI Taxonomy" id="1434730"/>
    <lineage>
        <taxon>Bacteria</taxon>
        <taxon>Bacillati</taxon>
        <taxon>Actinomycetota</taxon>
        <taxon>Actinomycetes</taxon>
        <taxon>Micromonosporales</taxon>
        <taxon>Micromonosporaceae</taxon>
        <taxon>Dactylosporangium</taxon>
    </lineage>
</organism>
<feature type="domain" description="NB-ARC" evidence="2">
    <location>
        <begin position="87"/>
        <end position="223"/>
    </location>
</feature>
<gene>
    <name evidence="3" type="primary">fxsT</name>
    <name evidence="3" type="ORF">ACFPIJ_32105</name>
</gene>
<dbReference type="Pfam" id="PF13424">
    <property type="entry name" value="TPR_12"/>
    <property type="match status" value="1"/>
</dbReference>
<dbReference type="NCBIfam" id="NF040586">
    <property type="entry name" value="FxSxx_TPR"/>
    <property type="match status" value="1"/>
</dbReference>
<feature type="region of interest" description="Disordered" evidence="1">
    <location>
        <begin position="768"/>
        <end position="787"/>
    </location>
</feature>
<evidence type="ECO:0000313" key="4">
    <source>
        <dbReference type="Proteomes" id="UP001595912"/>
    </source>
</evidence>
<accession>A0ABV9W435</accession>
<dbReference type="Gene3D" id="3.40.50.300">
    <property type="entry name" value="P-loop containing nucleotide triphosphate hydrolases"/>
    <property type="match status" value="1"/>
</dbReference>
<comment type="caution">
    <text evidence="3">The sequence shown here is derived from an EMBL/GenBank/DDBJ whole genome shotgun (WGS) entry which is preliminary data.</text>
</comment>
<dbReference type="PANTHER" id="PTHR46082:SF6">
    <property type="entry name" value="AAA+ ATPASE DOMAIN-CONTAINING PROTEIN-RELATED"/>
    <property type="match status" value="1"/>
</dbReference>
<dbReference type="InterPro" id="IPR002182">
    <property type="entry name" value="NB-ARC"/>
</dbReference>
<dbReference type="Gene3D" id="1.25.40.10">
    <property type="entry name" value="Tetratricopeptide repeat domain"/>
    <property type="match status" value="2"/>
</dbReference>
<dbReference type="Pfam" id="PF00931">
    <property type="entry name" value="NB-ARC"/>
    <property type="match status" value="1"/>
</dbReference>